<proteinExistence type="predicted"/>
<accession>A0A4U6UHV5</accession>
<gene>
    <name evidence="2" type="ORF">SEVIR_5G257100v2</name>
</gene>
<feature type="transmembrane region" description="Helical" evidence="1">
    <location>
        <begin position="27"/>
        <end position="49"/>
    </location>
</feature>
<feature type="transmembrane region" description="Helical" evidence="1">
    <location>
        <begin position="61"/>
        <end position="82"/>
    </location>
</feature>
<reference evidence="2" key="1">
    <citation type="submission" date="2019-03" db="EMBL/GenBank/DDBJ databases">
        <title>WGS assembly of Setaria viridis.</title>
        <authorList>
            <person name="Huang P."/>
            <person name="Jenkins J."/>
            <person name="Grimwood J."/>
            <person name="Barry K."/>
            <person name="Healey A."/>
            <person name="Mamidi S."/>
            <person name="Sreedasyam A."/>
            <person name="Shu S."/>
            <person name="Feldman M."/>
            <person name="Wu J."/>
            <person name="Yu Y."/>
            <person name="Chen C."/>
            <person name="Johnson J."/>
            <person name="Rokhsar D."/>
            <person name="Baxter I."/>
            <person name="Schmutz J."/>
            <person name="Brutnell T."/>
            <person name="Kellogg E."/>
        </authorList>
    </citation>
    <scope>NUCLEOTIDE SEQUENCE [LARGE SCALE GENOMIC DNA]</scope>
</reference>
<dbReference type="Proteomes" id="UP000298652">
    <property type="component" value="Chromosome 5"/>
</dbReference>
<name>A0A4U6UHV5_SETVI</name>
<keyword evidence="1" id="KW-1133">Transmembrane helix</keyword>
<keyword evidence="1" id="KW-0472">Membrane</keyword>
<evidence type="ECO:0000256" key="1">
    <source>
        <dbReference type="SAM" id="Phobius"/>
    </source>
</evidence>
<keyword evidence="1" id="KW-0812">Transmembrane</keyword>
<dbReference type="Gramene" id="TKW15750">
    <property type="protein sequence ID" value="TKW15750"/>
    <property type="gene ID" value="SEVIR_5G257100v2"/>
</dbReference>
<protein>
    <submittedName>
        <fullName evidence="2">Uncharacterized protein</fullName>
    </submittedName>
</protein>
<dbReference type="OMA" id="FWALYAW"/>
<sequence length="380" mass="41739">MLQMYANRNYAGEDLLLINSVTITSSVGYWIFMIIFIVMVCCGMGWSVWHPNMIKSSQYRGITGIALFALVNTLPFSDLWAVTRGYRTHFTLLMPMMINTFLGCLENALWALHICLGIANSVAAGLAFVQVLWLLVLRIVHREVVGQITDFESLRSVFLSVSKSLERLAAAPPAAAFWTRVYLLELQGSLDIGWQSLSLMERTFTRLEAELVKKADLLAAAAIEAGGNEASVANQVASSNAVAAEASANASLALCRSFLGTCRSNMIAFDDMKRAIKDRLSNNDPQAAEQNLQASITVASTTTRGLADNLRSSIQIINASEGIPSTIKIAFNFCHEQILSVKTCADSKLQWLGCGAFSFRRRLGFLQEDRLCAQCLGVWL</sequence>
<organism evidence="2 3">
    <name type="scientific">Setaria viridis</name>
    <name type="common">Green bristlegrass</name>
    <name type="synonym">Setaria italica subsp. viridis</name>
    <dbReference type="NCBI Taxonomy" id="4556"/>
    <lineage>
        <taxon>Eukaryota</taxon>
        <taxon>Viridiplantae</taxon>
        <taxon>Streptophyta</taxon>
        <taxon>Embryophyta</taxon>
        <taxon>Tracheophyta</taxon>
        <taxon>Spermatophyta</taxon>
        <taxon>Magnoliopsida</taxon>
        <taxon>Liliopsida</taxon>
        <taxon>Poales</taxon>
        <taxon>Poaceae</taxon>
        <taxon>PACMAD clade</taxon>
        <taxon>Panicoideae</taxon>
        <taxon>Panicodae</taxon>
        <taxon>Paniceae</taxon>
        <taxon>Cenchrinae</taxon>
        <taxon>Setaria</taxon>
    </lineage>
</organism>
<dbReference type="AlphaFoldDB" id="A0A4U6UHV5"/>
<keyword evidence="3" id="KW-1185">Reference proteome</keyword>
<feature type="transmembrane region" description="Helical" evidence="1">
    <location>
        <begin position="110"/>
        <end position="137"/>
    </location>
</feature>
<dbReference type="EMBL" id="CM016556">
    <property type="protein sequence ID" value="TKW15750.1"/>
    <property type="molecule type" value="Genomic_DNA"/>
</dbReference>
<evidence type="ECO:0000313" key="2">
    <source>
        <dbReference type="EMBL" id="TKW15750.1"/>
    </source>
</evidence>
<evidence type="ECO:0000313" key="3">
    <source>
        <dbReference type="Proteomes" id="UP000298652"/>
    </source>
</evidence>